<dbReference type="OrthoDB" id="47210at2759"/>
<sequence>MISNKIFWIIWFIFIIYSVLLAPKNDQTTKPTFLYVKQLTFGPWNDIDPYVITLFYYLGVWPFIYLSILLVDGQNQPFNGTLASSLSMALGSFILLPYFALRRSENARKFKLNFFVRLFDSKFISILLMLATAGLTFFAVNYGDFRVFLHEFWTNQFIHVMTIDFFIVSFLFPCLIGDDLERRKMTQNNQFQFYFYLCFIPLIGPLIYLYQRQPLQPIKQ</sequence>
<gene>
    <name evidence="5" type="ORF">JBS370_LOCUS12588</name>
    <name evidence="4" type="ORF">OTI717_LOCUS8646</name>
    <name evidence="3" type="ORF">RFH988_LOCUS8409</name>
    <name evidence="2" type="ORF">ZHD862_LOCUS5932</name>
</gene>
<keyword evidence="1" id="KW-1133">Transmembrane helix</keyword>
<comment type="caution">
    <text evidence="3">The sequence shown here is derived from an EMBL/GenBank/DDBJ whole genome shotgun (WGS) entry which is preliminary data.</text>
</comment>
<organism evidence="3 6">
    <name type="scientific">Rotaria sordida</name>
    <dbReference type="NCBI Taxonomy" id="392033"/>
    <lineage>
        <taxon>Eukaryota</taxon>
        <taxon>Metazoa</taxon>
        <taxon>Spiralia</taxon>
        <taxon>Gnathifera</taxon>
        <taxon>Rotifera</taxon>
        <taxon>Eurotatoria</taxon>
        <taxon>Bdelloidea</taxon>
        <taxon>Philodinida</taxon>
        <taxon>Philodinidae</taxon>
        <taxon>Rotaria</taxon>
    </lineage>
</organism>
<dbReference type="EMBL" id="CAJNOO010000283">
    <property type="protein sequence ID" value="CAF0889583.1"/>
    <property type="molecule type" value="Genomic_DNA"/>
</dbReference>
<dbReference type="EMBL" id="CAJOBD010001034">
    <property type="protein sequence ID" value="CAF3751419.1"/>
    <property type="molecule type" value="Genomic_DNA"/>
</dbReference>
<evidence type="ECO:0000313" key="6">
    <source>
        <dbReference type="Proteomes" id="UP000663882"/>
    </source>
</evidence>
<feature type="transmembrane region" description="Helical" evidence="1">
    <location>
        <begin position="50"/>
        <end position="70"/>
    </location>
</feature>
<keyword evidence="1" id="KW-0812">Transmembrane</keyword>
<dbReference type="EMBL" id="CAJOAX010000700">
    <property type="protein sequence ID" value="CAF3637563.1"/>
    <property type="molecule type" value="Genomic_DNA"/>
</dbReference>
<dbReference type="AlphaFoldDB" id="A0A813YVG8"/>
<accession>A0A813YVG8</accession>
<dbReference type="Proteomes" id="UP000663864">
    <property type="component" value="Unassembled WGS sequence"/>
</dbReference>
<evidence type="ECO:0008006" key="7">
    <source>
        <dbReference type="Google" id="ProtNLM"/>
    </source>
</evidence>
<dbReference type="PANTHER" id="PTHR36009">
    <property type="match status" value="1"/>
</dbReference>
<feature type="transmembrane region" description="Helical" evidence="1">
    <location>
        <begin position="6"/>
        <end position="23"/>
    </location>
</feature>
<feature type="transmembrane region" description="Helical" evidence="1">
    <location>
        <begin position="122"/>
        <end position="140"/>
    </location>
</feature>
<reference evidence="3" key="1">
    <citation type="submission" date="2021-02" db="EMBL/GenBank/DDBJ databases">
        <authorList>
            <person name="Nowell W R."/>
        </authorList>
    </citation>
    <scope>NUCLEOTIDE SEQUENCE</scope>
</reference>
<keyword evidence="1" id="KW-0472">Membrane</keyword>
<protein>
    <recommendedName>
        <fullName evidence="7">DUF2834 domain-containing protein</fullName>
    </recommendedName>
</protein>
<dbReference type="Proteomes" id="UP000663836">
    <property type="component" value="Unassembled WGS sequence"/>
</dbReference>
<proteinExistence type="predicted"/>
<feature type="transmembrane region" description="Helical" evidence="1">
    <location>
        <begin position="82"/>
        <end position="101"/>
    </location>
</feature>
<dbReference type="Proteomes" id="UP000663823">
    <property type="component" value="Unassembled WGS sequence"/>
</dbReference>
<feature type="transmembrane region" description="Helical" evidence="1">
    <location>
        <begin position="152"/>
        <end position="172"/>
    </location>
</feature>
<evidence type="ECO:0000313" key="3">
    <source>
        <dbReference type="EMBL" id="CAF0889583.1"/>
    </source>
</evidence>
<dbReference type="PANTHER" id="PTHR36009:SF3">
    <property type="entry name" value="TRANSMEMBRANE PROTEIN"/>
    <property type="match status" value="1"/>
</dbReference>
<evidence type="ECO:0000313" key="2">
    <source>
        <dbReference type="EMBL" id="CAF0872101.1"/>
    </source>
</evidence>
<feature type="transmembrane region" description="Helical" evidence="1">
    <location>
        <begin position="193"/>
        <end position="210"/>
    </location>
</feature>
<evidence type="ECO:0000313" key="5">
    <source>
        <dbReference type="EMBL" id="CAF3751419.1"/>
    </source>
</evidence>
<dbReference type="EMBL" id="CAJNOT010000161">
    <property type="protein sequence ID" value="CAF0872101.1"/>
    <property type="molecule type" value="Genomic_DNA"/>
</dbReference>
<evidence type="ECO:0000313" key="4">
    <source>
        <dbReference type="EMBL" id="CAF3637563.1"/>
    </source>
</evidence>
<dbReference type="Proteomes" id="UP000663882">
    <property type="component" value="Unassembled WGS sequence"/>
</dbReference>
<name>A0A813YVG8_9BILA</name>
<evidence type="ECO:0000256" key="1">
    <source>
        <dbReference type="SAM" id="Phobius"/>
    </source>
</evidence>